<dbReference type="PANTHER" id="PTHR43792">
    <property type="entry name" value="GNAT FAMILY, PUTATIVE (AFU_ORTHOLOGUE AFUA_3G00765)-RELATED-RELATED"/>
    <property type="match status" value="1"/>
</dbReference>
<evidence type="ECO:0000259" key="4">
    <source>
        <dbReference type="PROSITE" id="PS51186"/>
    </source>
</evidence>
<comment type="similarity">
    <text evidence="3">Belongs to the acetyltransferase family. RimJ subfamily.</text>
</comment>
<reference evidence="5 6" key="1">
    <citation type="submission" date="2017-04" db="EMBL/GenBank/DDBJ databases">
        <authorList>
            <person name="Afonso C.L."/>
            <person name="Miller P.J."/>
            <person name="Scott M.A."/>
            <person name="Spackman E."/>
            <person name="Goraichik I."/>
            <person name="Dimitrov K.M."/>
            <person name="Suarez D.L."/>
            <person name="Swayne D.E."/>
        </authorList>
    </citation>
    <scope>NUCLEOTIDE SEQUENCE [LARGE SCALE GENOMIC DNA]</scope>
    <source>
        <strain evidence="5 6">DSM 21164</strain>
    </source>
</reference>
<dbReference type="EMBL" id="FWXO01000001">
    <property type="protein sequence ID" value="SMC37556.1"/>
    <property type="molecule type" value="Genomic_DNA"/>
</dbReference>
<dbReference type="SUPFAM" id="SSF55729">
    <property type="entry name" value="Acyl-CoA N-acyltransferases (Nat)"/>
    <property type="match status" value="1"/>
</dbReference>
<keyword evidence="1 5" id="KW-0808">Transferase</keyword>
<evidence type="ECO:0000256" key="2">
    <source>
        <dbReference type="ARBA" id="ARBA00023315"/>
    </source>
</evidence>
<dbReference type="Pfam" id="PF13302">
    <property type="entry name" value="Acetyltransf_3"/>
    <property type="match status" value="1"/>
</dbReference>
<accession>A0A1W1YN55</accession>
<sequence length="187" mass="21977">MIFDLQSHTVEAIQEKDAWRVCDFVVSNADRLKRFFPKTLELNLNPTLSEIFVTQKVSEFMTRKEFLFTLKEKENRTIIGLVYLKKIDWQKKSGELAYCIGYQYENKGIISKTVRYIVNWAFNDLGIKKLEIIAHKTNFPSVAVAEKCGFAWQKTLLQHFTPPNEPTLDMELYEKYNERSLNPIKIN</sequence>
<dbReference type="InterPro" id="IPR051531">
    <property type="entry name" value="N-acetyltransferase"/>
</dbReference>
<dbReference type="PANTHER" id="PTHR43792:SF8">
    <property type="entry name" value="[RIBOSOMAL PROTEIN US5]-ALANINE N-ACETYLTRANSFERASE"/>
    <property type="match status" value="1"/>
</dbReference>
<dbReference type="InterPro" id="IPR000182">
    <property type="entry name" value="GNAT_dom"/>
</dbReference>
<dbReference type="Proteomes" id="UP000192360">
    <property type="component" value="Unassembled WGS sequence"/>
</dbReference>
<name>A0A1W1YN55_9FLAO</name>
<dbReference type="Gene3D" id="3.40.630.30">
    <property type="match status" value="1"/>
</dbReference>
<keyword evidence="2" id="KW-0012">Acyltransferase</keyword>
<dbReference type="PROSITE" id="PS51186">
    <property type="entry name" value="GNAT"/>
    <property type="match status" value="1"/>
</dbReference>
<dbReference type="GO" id="GO:0016747">
    <property type="term" value="F:acyltransferase activity, transferring groups other than amino-acyl groups"/>
    <property type="evidence" value="ECO:0007669"/>
    <property type="project" value="InterPro"/>
</dbReference>
<gene>
    <name evidence="5" type="ORF">SAMN05660703_0688</name>
</gene>
<dbReference type="RefSeq" id="WP_234989603.1">
    <property type="nucleotide sequence ID" value="NZ_FWXO01000001.1"/>
</dbReference>
<protein>
    <submittedName>
        <fullName evidence="5">Ribosomal-protein-alanine N-acetyltransferase</fullName>
    </submittedName>
</protein>
<keyword evidence="6" id="KW-1185">Reference proteome</keyword>
<evidence type="ECO:0000256" key="3">
    <source>
        <dbReference type="ARBA" id="ARBA00038502"/>
    </source>
</evidence>
<proteinExistence type="inferred from homology"/>
<evidence type="ECO:0000256" key="1">
    <source>
        <dbReference type="ARBA" id="ARBA00022679"/>
    </source>
</evidence>
<evidence type="ECO:0000313" key="6">
    <source>
        <dbReference type="Proteomes" id="UP000192360"/>
    </source>
</evidence>
<dbReference type="AlphaFoldDB" id="A0A1W1YN55"/>
<dbReference type="InterPro" id="IPR016181">
    <property type="entry name" value="Acyl_CoA_acyltransferase"/>
</dbReference>
<feature type="domain" description="N-acetyltransferase" evidence="4">
    <location>
        <begin position="19"/>
        <end position="175"/>
    </location>
</feature>
<evidence type="ECO:0000313" key="5">
    <source>
        <dbReference type="EMBL" id="SMC37556.1"/>
    </source>
</evidence>
<organism evidence="5 6">
    <name type="scientific">Cellulophaga tyrosinoxydans</name>
    <dbReference type="NCBI Taxonomy" id="504486"/>
    <lineage>
        <taxon>Bacteria</taxon>
        <taxon>Pseudomonadati</taxon>
        <taxon>Bacteroidota</taxon>
        <taxon>Flavobacteriia</taxon>
        <taxon>Flavobacteriales</taxon>
        <taxon>Flavobacteriaceae</taxon>
        <taxon>Cellulophaga</taxon>
    </lineage>
</organism>
<dbReference type="STRING" id="504486.SAMN05660703_0688"/>